<accession>A0A6J7D8G6</accession>
<dbReference type="EMBL" id="CAFBLK010000083">
    <property type="protein sequence ID" value="CAB4864739.1"/>
    <property type="molecule type" value="Genomic_DNA"/>
</dbReference>
<proteinExistence type="predicted"/>
<organism evidence="2">
    <name type="scientific">freshwater metagenome</name>
    <dbReference type="NCBI Taxonomy" id="449393"/>
    <lineage>
        <taxon>unclassified sequences</taxon>
        <taxon>metagenomes</taxon>
        <taxon>ecological metagenomes</taxon>
    </lineage>
</organism>
<dbReference type="AlphaFoldDB" id="A0A6J7D8G6"/>
<dbReference type="EMBL" id="CAEZZU010000128">
    <property type="protein sequence ID" value="CAB4781727.1"/>
    <property type="molecule type" value="Genomic_DNA"/>
</dbReference>
<evidence type="ECO:0000313" key="2">
    <source>
        <dbReference type="EMBL" id="CAB4864739.1"/>
    </source>
</evidence>
<protein>
    <submittedName>
        <fullName evidence="2">Unannotated protein</fullName>
    </submittedName>
</protein>
<gene>
    <name evidence="1" type="ORF">UFOPK2925_00901</name>
    <name evidence="2" type="ORF">UFOPK3317_00598</name>
</gene>
<name>A0A6J7D8G6_9ZZZZ</name>
<reference evidence="2" key="1">
    <citation type="submission" date="2020-05" db="EMBL/GenBank/DDBJ databases">
        <authorList>
            <person name="Chiriac C."/>
            <person name="Salcher M."/>
            <person name="Ghai R."/>
            <person name="Kavagutti S V."/>
        </authorList>
    </citation>
    <scope>NUCLEOTIDE SEQUENCE</scope>
</reference>
<evidence type="ECO:0000313" key="1">
    <source>
        <dbReference type="EMBL" id="CAB4781727.1"/>
    </source>
</evidence>
<sequence>MAALERINVDANIDHSVRAGRFCAALARVLGARFFTEGH</sequence>